<dbReference type="EMBL" id="SSTE01006526">
    <property type="protein sequence ID" value="KAA0059137.1"/>
    <property type="molecule type" value="Genomic_DNA"/>
</dbReference>
<protein>
    <submittedName>
        <fullName evidence="4">Retrovirus-related Pol polyprotein from transposon TNT 1-94</fullName>
    </submittedName>
</protein>
<evidence type="ECO:0000313" key="3">
    <source>
        <dbReference type="EMBL" id="KAA0059137.1"/>
    </source>
</evidence>
<sequence length="372" mass="41602">MSTLRDSSILDDDVSRDPSSIDIVLASWFNEGRYLKSNAPLYICKTNLKNSTRLGNEYQSMISVISARTDSLSVQDIMSLLLTQESQIESKITSDVSLPAVNITIHTRDIPSLEKKGEVTHRGSSNNLNYTTNNSQYHHRSHGGGRSTRGGRGNRNKTQCQICTKFGHIADICYFRYTPRNSTSGYSANSSTFPYTNASRNPQMSAMVTFYDLNFNSNWYPDSGASNHLTHSLSNLSTGSEYGRGHQIYAANGSDLPLLHHGSLQFTSSFVPSKALFLKNLFHVPSITKNLDQETGQILLQRHLCDGLYQFNLKSSHQGSMKSTPNINPCALTTTLSKYHVNTTDVWHRRLGHPYLNVMRNALKHVHHANIN</sequence>
<dbReference type="OrthoDB" id="1937754at2759"/>
<dbReference type="InterPro" id="IPR054722">
    <property type="entry name" value="PolX-like_BBD"/>
</dbReference>
<dbReference type="AlphaFoldDB" id="A0A5D3DDT9"/>
<dbReference type="Proteomes" id="UP000321947">
    <property type="component" value="Unassembled WGS sequence"/>
</dbReference>
<reference evidence="5 6" key="1">
    <citation type="submission" date="2019-08" db="EMBL/GenBank/DDBJ databases">
        <title>Draft genome sequences of two oriental melons (Cucumis melo L. var makuwa).</title>
        <authorList>
            <person name="Kwon S.-Y."/>
        </authorList>
    </citation>
    <scope>NUCLEOTIDE SEQUENCE [LARGE SCALE GENOMIC DNA]</scope>
    <source>
        <strain evidence="6">cv. Chang Bougi</strain>
        <strain evidence="5">cv. SW 3</strain>
        <tissue evidence="4">Leaf</tissue>
    </source>
</reference>
<feature type="compositionally biased region" description="Low complexity" evidence="1">
    <location>
        <begin position="124"/>
        <end position="135"/>
    </location>
</feature>
<evidence type="ECO:0000313" key="5">
    <source>
        <dbReference type="Proteomes" id="UP000321393"/>
    </source>
</evidence>
<proteinExistence type="predicted"/>
<name>A0A5D3DDT9_CUCMM</name>
<dbReference type="Pfam" id="PF22936">
    <property type="entry name" value="Pol_BBD"/>
    <property type="match status" value="1"/>
</dbReference>
<dbReference type="EMBL" id="SSTD01005557">
    <property type="protein sequence ID" value="TYK21610.1"/>
    <property type="molecule type" value="Genomic_DNA"/>
</dbReference>
<feature type="compositionally biased region" description="Gly residues" evidence="1">
    <location>
        <begin position="144"/>
        <end position="153"/>
    </location>
</feature>
<dbReference type="PANTHER" id="PTHR47481">
    <property type="match status" value="1"/>
</dbReference>
<gene>
    <name evidence="4" type="ORF">E5676_scaffold150G00070</name>
    <name evidence="3" type="ORF">E6C27_scaffold430G00470</name>
</gene>
<feature type="domain" description="Retrovirus-related Pol polyprotein from transposon TNT 1-94-like beta-barrel" evidence="2">
    <location>
        <begin position="219"/>
        <end position="291"/>
    </location>
</feature>
<comment type="caution">
    <text evidence="4">The sequence shown here is derived from an EMBL/GenBank/DDBJ whole genome shotgun (WGS) entry which is preliminary data.</text>
</comment>
<evidence type="ECO:0000256" key="1">
    <source>
        <dbReference type="SAM" id="MobiDB-lite"/>
    </source>
</evidence>
<feature type="region of interest" description="Disordered" evidence="1">
    <location>
        <begin position="117"/>
        <end position="156"/>
    </location>
</feature>
<dbReference type="Proteomes" id="UP000321393">
    <property type="component" value="Unassembled WGS sequence"/>
</dbReference>
<evidence type="ECO:0000313" key="6">
    <source>
        <dbReference type="Proteomes" id="UP000321947"/>
    </source>
</evidence>
<evidence type="ECO:0000313" key="4">
    <source>
        <dbReference type="EMBL" id="TYK21610.1"/>
    </source>
</evidence>
<accession>A0A5D3DDT9</accession>
<organism evidence="4 6">
    <name type="scientific">Cucumis melo var. makuwa</name>
    <name type="common">Oriental melon</name>
    <dbReference type="NCBI Taxonomy" id="1194695"/>
    <lineage>
        <taxon>Eukaryota</taxon>
        <taxon>Viridiplantae</taxon>
        <taxon>Streptophyta</taxon>
        <taxon>Embryophyta</taxon>
        <taxon>Tracheophyta</taxon>
        <taxon>Spermatophyta</taxon>
        <taxon>Magnoliopsida</taxon>
        <taxon>eudicotyledons</taxon>
        <taxon>Gunneridae</taxon>
        <taxon>Pentapetalae</taxon>
        <taxon>rosids</taxon>
        <taxon>fabids</taxon>
        <taxon>Cucurbitales</taxon>
        <taxon>Cucurbitaceae</taxon>
        <taxon>Benincaseae</taxon>
        <taxon>Cucumis</taxon>
    </lineage>
</organism>
<evidence type="ECO:0000259" key="2">
    <source>
        <dbReference type="Pfam" id="PF22936"/>
    </source>
</evidence>
<dbReference type="PANTHER" id="PTHR47481:SF22">
    <property type="entry name" value="RETROTRANSPOSON GAG DOMAIN-CONTAINING PROTEIN"/>
    <property type="match status" value="1"/>
</dbReference>